<evidence type="ECO:0000256" key="2">
    <source>
        <dbReference type="ARBA" id="ARBA00022692"/>
    </source>
</evidence>
<comment type="caution">
    <text evidence="7">The sequence shown here is derived from an EMBL/GenBank/DDBJ whole genome shotgun (WGS) entry which is preliminary data.</text>
</comment>
<evidence type="ECO:0000259" key="6">
    <source>
        <dbReference type="PROSITE" id="PS50850"/>
    </source>
</evidence>
<feature type="domain" description="Major facilitator superfamily (MFS) profile" evidence="6">
    <location>
        <begin position="111"/>
        <end position="352"/>
    </location>
</feature>
<evidence type="ECO:0000256" key="4">
    <source>
        <dbReference type="ARBA" id="ARBA00023136"/>
    </source>
</evidence>
<sequence>MHAPVYVYGIVMGVSYGGGSLLGYVGGRLSDRYGRKRIAILGNALIPILSLSGIATSFYESAVLFSGGWLSRNFRSPARRALISDEAKDSNRGKIFGFLNALDVGGGVASIIVLLTLLYLKVPLPVIILATAIPIIFATILLVFVKEKKMGAHKKDVVLKSRQARIDRKAYLGVIIATGMFGFSYYSLGFPILTIAQSQSSDALGFASYMVFLLASALFGYFIGSRKLKLIPSLGGLGYVLSATGTLLLGFSYVYALGVIPMYFAVVIIGMAIGTIDTLEPSLIAQVKPRRERGSGMGALTASRSMGLFFGNIVMGVLYYFGPFYSYVYAAIAAAAAGIILLKLGRGSMRFI</sequence>
<feature type="transmembrane region" description="Helical" evidence="5">
    <location>
        <begin position="98"/>
        <end position="120"/>
    </location>
</feature>
<dbReference type="GO" id="GO:0022857">
    <property type="term" value="F:transmembrane transporter activity"/>
    <property type="evidence" value="ECO:0007669"/>
    <property type="project" value="InterPro"/>
</dbReference>
<reference evidence="7" key="2">
    <citation type="journal article" date="2014" name="ISME J.">
        <title>Microbial stratification in low pH oxic and suboxic macroscopic growths along an acid mine drainage.</title>
        <authorList>
            <person name="Mendez-Garcia C."/>
            <person name="Mesa V."/>
            <person name="Sprenger R.R."/>
            <person name="Richter M."/>
            <person name="Diez M.S."/>
            <person name="Solano J."/>
            <person name="Bargiela R."/>
            <person name="Golyshina O.V."/>
            <person name="Manteca A."/>
            <person name="Ramos J.L."/>
            <person name="Gallego J.R."/>
            <person name="Llorente I."/>
            <person name="Martins Dos Santos V.A."/>
            <person name="Jensen O.N."/>
            <person name="Pelaez A.I."/>
            <person name="Sanchez J."/>
            <person name="Ferrer M."/>
        </authorList>
    </citation>
    <scope>NUCLEOTIDE SEQUENCE</scope>
</reference>
<dbReference type="InterPro" id="IPR011701">
    <property type="entry name" value="MFS"/>
</dbReference>
<feature type="transmembrane region" description="Helical" evidence="5">
    <location>
        <begin position="327"/>
        <end position="345"/>
    </location>
</feature>
<dbReference type="AlphaFoldDB" id="T0ZJT0"/>
<reference evidence="7" key="1">
    <citation type="submission" date="2013-08" db="EMBL/GenBank/DDBJ databases">
        <authorList>
            <person name="Mendez C."/>
            <person name="Richter M."/>
            <person name="Ferrer M."/>
            <person name="Sanchez J."/>
        </authorList>
    </citation>
    <scope>NUCLEOTIDE SEQUENCE</scope>
</reference>
<dbReference type="Gene3D" id="1.20.1250.20">
    <property type="entry name" value="MFS general substrate transporter like domains"/>
    <property type="match status" value="2"/>
</dbReference>
<keyword evidence="4 5" id="KW-0472">Membrane</keyword>
<feature type="transmembrane region" description="Helical" evidence="5">
    <location>
        <begin position="236"/>
        <end position="256"/>
    </location>
</feature>
<feature type="transmembrane region" description="Helical" evidence="5">
    <location>
        <begin position="300"/>
        <end position="321"/>
    </location>
</feature>
<evidence type="ECO:0000256" key="3">
    <source>
        <dbReference type="ARBA" id="ARBA00022989"/>
    </source>
</evidence>
<feature type="transmembrane region" description="Helical" evidence="5">
    <location>
        <begin position="6"/>
        <end position="27"/>
    </location>
</feature>
<dbReference type="EMBL" id="AUZZ01006861">
    <property type="protein sequence ID" value="EQD44712.1"/>
    <property type="molecule type" value="Genomic_DNA"/>
</dbReference>
<feature type="transmembrane region" description="Helical" evidence="5">
    <location>
        <begin position="262"/>
        <end position="279"/>
    </location>
</feature>
<gene>
    <name evidence="7" type="ORF">B2A_09507</name>
</gene>
<dbReference type="GO" id="GO:0016020">
    <property type="term" value="C:membrane"/>
    <property type="evidence" value="ECO:0007669"/>
    <property type="project" value="UniProtKB-SubCell"/>
</dbReference>
<dbReference type="CDD" id="cd17370">
    <property type="entry name" value="MFS_MJ1317_like"/>
    <property type="match status" value="1"/>
</dbReference>
<feature type="transmembrane region" description="Helical" evidence="5">
    <location>
        <begin position="206"/>
        <end position="224"/>
    </location>
</feature>
<keyword evidence="3 5" id="KW-1133">Transmembrane helix</keyword>
<feature type="transmembrane region" description="Helical" evidence="5">
    <location>
        <begin position="126"/>
        <end position="145"/>
    </location>
</feature>
<dbReference type="PANTHER" id="PTHR23518:SF2">
    <property type="entry name" value="MAJOR FACILITATOR SUPERFAMILY TRANSPORTER"/>
    <property type="match status" value="1"/>
</dbReference>
<dbReference type="SUPFAM" id="SSF103473">
    <property type="entry name" value="MFS general substrate transporter"/>
    <property type="match status" value="1"/>
</dbReference>
<dbReference type="InterPro" id="IPR036259">
    <property type="entry name" value="MFS_trans_sf"/>
</dbReference>
<dbReference type="PROSITE" id="PS00217">
    <property type="entry name" value="SUGAR_TRANSPORT_2"/>
    <property type="match status" value="1"/>
</dbReference>
<dbReference type="PROSITE" id="PS50850">
    <property type="entry name" value="MFS"/>
    <property type="match status" value="1"/>
</dbReference>
<evidence type="ECO:0000256" key="1">
    <source>
        <dbReference type="ARBA" id="ARBA00004141"/>
    </source>
</evidence>
<evidence type="ECO:0000256" key="5">
    <source>
        <dbReference type="SAM" id="Phobius"/>
    </source>
</evidence>
<dbReference type="PANTHER" id="PTHR23518">
    <property type="entry name" value="C-METHYLTRANSFERASE"/>
    <property type="match status" value="1"/>
</dbReference>
<accession>T0ZJT0</accession>
<organism evidence="7">
    <name type="scientific">mine drainage metagenome</name>
    <dbReference type="NCBI Taxonomy" id="410659"/>
    <lineage>
        <taxon>unclassified sequences</taxon>
        <taxon>metagenomes</taxon>
        <taxon>ecological metagenomes</taxon>
    </lineage>
</organism>
<feature type="transmembrane region" description="Helical" evidence="5">
    <location>
        <begin position="170"/>
        <end position="194"/>
    </location>
</feature>
<proteinExistence type="predicted"/>
<protein>
    <submittedName>
        <fullName evidence="7">Major facilitator superfamily MFS_1</fullName>
    </submittedName>
</protein>
<dbReference type="InterPro" id="IPR020846">
    <property type="entry name" value="MFS_dom"/>
</dbReference>
<dbReference type="Pfam" id="PF07690">
    <property type="entry name" value="MFS_1"/>
    <property type="match status" value="1"/>
</dbReference>
<name>T0ZJT0_9ZZZZ</name>
<comment type="subcellular location">
    <subcellularLocation>
        <location evidence="1">Membrane</location>
        <topology evidence="1">Multi-pass membrane protein</topology>
    </subcellularLocation>
</comment>
<evidence type="ECO:0000313" key="7">
    <source>
        <dbReference type="EMBL" id="EQD44712.1"/>
    </source>
</evidence>
<dbReference type="InterPro" id="IPR005829">
    <property type="entry name" value="Sugar_transporter_CS"/>
</dbReference>
<keyword evidence="2 5" id="KW-0812">Transmembrane</keyword>